<dbReference type="InterPro" id="IPR003890">
    <property type="entry name" value="MIF4G-like_typ-3"/>
</dbReference>
<dbReference type="SUPFAM" id="SSF48371">
    <property type="entry name" value="ARM repeat"/>
    <property type="match status" value="3"/>
</dbReference>
<dbReference type="Pfam" id="PF02854">
    <property type="entry name" value="MIF4G"/>
    <property type="match status" value="3"/>
</dbReference>
<gene>
    <name evidence="5" type="ORF">ANN_21123</name>
</gene>
<protein>
    <recommendedName>
        <fullName evidence="4">MIF4G domain-containing protein</fullName>
    </recommendedName>
</protein>
<keyword evidence="2" id="KW-0963">Cytoplasm</keyword>
<dbReference type="Gene3D" id="1.25.40.180">
    <property type="match status" value="3"/>
</dbReference>
<sequence>MAMKYKSFKKVPNTSVECYTDMESDDPVLKRIATASPGFMSCAPGFIAGFTNSRNHFVFSGSREGVDKGCSRVGNLREPRKNLVSDENLKSNIEGRSVSENEGSKGDTTAACENKGQVVKSLGCDGDVAKYTNTKGYFLSSSGAKGDVLKPLDEDTIRTLGNKKDLLFRTRNKDDIIFSNIPKPLSPFKCKEGFYSSANRSQNIFCPENKETEFRGFLSNCVNLCQGNDFEFKQEGKYTTVHENYNAVDVPVINKIVDNKGFEVNSYIRKDSDVESKLSTQEVDVTKEEVPVNHLMADENEDLNEGNKHSISKCNENNCADTKPQEKPKSSSDTSNVQDKERDFVSEERELLDLYIFEMERRLAWKRSLCESNKNVGNLRPEYSYLTKLDSSVKKNTSFIRKLKIFTSNQLESLLKDISQLNLTKYLSEAASAIVQAKLKISDVTSAVELCNAIHHIYAEFSRYLLESFHRHLSFRDEDGMINCRKLNVDLKFYTELMNVGILDHEEAFPLITNVLTVAINMDKEEHNNVNVILSFYRHCKEGYAVPRRMRNLAEKYEVKLPKSNLLLENEVLHINFVLKDYYASLLDHTLKIHREVKVFERQNKKILHSRGEISADRKEKWEMMKLLYERLQYGMRNFAEELGEEVPSICNNNDERNDIDMIDDTTEEKIPKIFVWENEEEQHFYENLTDMKDFVSLSTCKAPSTPPPVTAVNEEDLDTDTEDFEEDSTTELKINEIDDVDDDVGSNMCNNKYAMDTFLSLLPNCINCDSVDQLAVEFLISLNSKCNRKKLTEALVGVPRTRLDLLPFYSRLIATLHPFVPIISSCVVQHLRQEFKYHFRKKNQINIESKIKVVRFIGELVKFRIYPTADALYCMKLLLRDFTHHNIEMCCTLLESCGRFLFRCSNTHQRIKIYLEQMMRKKSVTALESRYVTMIENAFYYVNPPDIVSVEKIEQPPMHQFIQKLLYQKLSKFNIEYVLQLITKLDWENPELAEFCIQSLIMAHNVKYNNISCLASIVSGLTCEEKEDSVGVMVVDGVMEDIRLGMEINLPKYNQRRLAMVKYMGELYKYRVAESNDVFQILYSLISFGVTLSYTNQSCLDPPDNLFRIRLVCVLLETCGQYFSSGNTIKKLDYYLVYFQRYFWFKFEDKYWNFNENPFPVGTQYMFQDTILKLRPKITLYKNFQEANQAVYQMQMAVASKFVDITFSDAYSTSQLGAIVEEDEEISTAFVDLEMENVSFEEECRENGRSSCDYEDTAKIKDVEKVDFSISHHVLAKTENIEDESFVSAFDQMITENIHNRMSEMVKPQCVDIAVPMHLRSNDKKSNEPVLQRNTEEQSMNFMLLIRKGHKQNYKCLNVPVDSELAVKLRTGREAEQAEKEYLKQLTLDMSQRLEEESYQEMLAEALNINRERKFKYHHPRGAPNVGFIFGPKKVK</sequence>
<dbReference type="PANTHER" id="PTHR12839:SF7">
    <property type="entry name" value="REGULATOR OF NONSENSE TRANSCRIPTS 2"/>
    <property type="match status" value="1"/>
</dbReference>
<dbReference type="EMBL" id="JAJSOF020000029">
    <property type="protein sequence ID" value="KAJ4432503.1"/>
    <property type="molecule type" value="Genomic_DNA"/>
</dbReference>
<proteinExistence type="predicted"/>
<evidence type="ECO:0000313" key="5">
    <source>
        <dbReference type="EMBL" id="KAJ4432503.1"/>
    </source>
</evidence>
<reference evidence="5 6" key="1">
    <citation type="journal article" date="2022" name="Allergy">
        <title>Genome assembly and annotation of Periplaneta americana reveal a comprehensive cockroach allergen profile.</title>
        <authorList>
            <person name="Wang L."/>
            <person name="Xiong Q."/>
            <person name="Saelim N."/>
            <person name="Wang L."/>
            <person name="Nong W."/>
            <person name="Wan A.T."/>
            <person name="Shi M."/>
            <person name="Liu X."/>
            <person name="Cao Q."/>
            <person name="Hui J.H.L."/>
            <person name="Sookrung N."/>
            <person name="Leung T.F."/>
            <person name="Tungtrongchitr A."/>
            <person name="Tsui S.K.W."/>
        </authorList>
    </citation>
    <scope>NUCLEOTIDE SEQUENCE [LARGE SCALE GENOMIC DNA]</scope>
    <source>
        <strain evidence="5">PWHHKU_190912</strain>
    </source>
</reference>
<dbReference type="InterPro" id="IPR007193">
    <property type="entry name" value="Upf2/Nmd2_C"/>
</dbReference>
<name>A0ABQ8SEW9_PERAM</name>
<feature type="domain" description="MIF4G" evidence="4">
    <location>
        <begin position="393"/>
        <end position="589"/>
    </location>
</feature>
<dbReference type="SMART" id="SM00543">
    <property type="entry name" value="MIF4G"/>
    <property type="match status" value="3"/>
</dbReference>
<keyword evidence="6" id="KW-1185">Reference proteome</keyword>
<feature type="domain" description="MIF4G" evidence="4">
    <location>
        <begin position="961"/>
        <end position="1178"/>
    </location>
</feature>
<feature type="domain" description="MIF4G" evidence="4">
    <location>
        <begin position="757"/>
        <end position="946"/>
    </location>
</feature>
<dbReference type="PANTHER" id="PTHR12839">
    <property type="entry name" value="NONSENSE-MEDIATED MRNA DECAY PROTEIN 2 UP-FRAMESHIFT SUPPRESSOR 2"/>
    <property type="match status" value="1"/>
</dbReference>
<accession>A0ABQ8SEW9</accession>
<dbReference type="Gene3D" id="4.10.80.160">
    <property type="match status" value="1"/>
</dbReference>
<dbReference type="InterPro" id="IPR016024">
    <property type="entry name" value="ARM-type_fold"/>
</dbReference>
<evidence type="ECO:0000256" key="3">
    <source>
        <dbReference type="SAM" id="MobiDB-lite"/>
    </source>
</evidence>
<evidence type="ECO:0000259" key="4">
    <source>
        <dbReference type="SMART" id="SM00543"/>
    </source>
</evidence>
<dbReference type="Proteomes" id="UP001148838">
    <property type="component" value="Unassembled WGS sequence"/>
</dbReference>
<comment type="subcellular location">
    <subcellularLocation>
        <location evidence="1">Cytoplasm</location>
    </subcellularLocation>
</comment>
<organism evidence="5 6">
    <name type="scientific">Periplaneta americana</name>
    <name type="common">American cockroach</name>
    <name type="synonym">Blatta americana</name>
    <dbReference type="NCBI Taxonomy" id="6978"/>
    <lineage>
        <taxon>Eukaryota</taxon>
        <taxon>Metazoa</taxon>
        <taxon>Ecdysozoa</taxon>
        <taxon>Arthropoda</taxon>
        <taxon>Hexapoda</taxon>
        <taxon>Insecta</taxon>
        <taxon>Pterygota</taxon>
        <taxon>Neoptera</taxon>
        <taxon>Polyneoptera</taxon>
        <taxon>Dictyoptera</taxon>
        <taxon>Blattodea</taxon>
        <taxon>Blattoidea</taxon>
        <taxon>Blattidae</taxon>
        <taxon>Blattinae</taxon>
        <taxon>Periplaneta</taxon>
    </lineage>
</organism>
<feature type="region of interest" description="Disordered" evidence="3">
    <location>
        <begin position="290"/>
        <end position="342"/>
    </location>
</feature>
<dbReference type="InterPro" id="IPR039762">
    <property type="entry name" value="Nmd2/UPF2"/>
</dbReference>
<comment type="caution">
    <text evidence="5">The sequence shown here is derived from an EMBL/GenBank/DDBJ whole genome shotgun (WGS) entry which is preliminary data.</text>
</comment>
<evidence type="ECO:0000256" key="1">
    <source>
        <dbReference type="ARBA" id="ARBA00004496"/>
    </source>
</evidence>
<evidence type="ECO:0000256" key="2">
    <source>
        <dbReference type="ARBA" id="ARBA00022490"/>
    </source>
</evidence>
<evidence type="ECO:0000313" key="6">
    <source>
        <dbReference type="Proteomes" id="UP001148838"/>
    </source>
</evidence>
<dbReference type="Pfam" id="PF04050">
    <property type="entry name" value="Upf2"/>
    <property type="match status" value="1"/>
</dbReference>